<gene>
    <name evidence="1" type="ORF">LCGC14_1978730</name>
</gene>
<proteinExistence type="predicted"/>
<sequence length="265" mass="26409">MGTILYGPDSEVYNLYSAVSPAPGDNGSGGQIAQRGVNALGQQLILADGRKFRFTLAGVLMVPGDVQQSAAALSTSEDLAPDADQPIGDRIITFTHGGATTVVNLFAEGYATISVTPGGGDCYKIASHLALTNATAGDVVNLSPGNALRRAITTGASKVDLCRHPNAGAIEAVTAAITGIPVGVAVSAITNGGFGWLQTRGACGVLTNGSLIVGTRAIVPGAAAAGACSPETAVVSDSDVEITLGTVLVVAATGAWSTIFLTLDG</sequence>
<organism evidence="1">
    <name type="scientific">marine sediment metagenome</name>
    <dbReference type="NCBI Taxonomy" id="412755"/>
    <lineage>
        <taxon>unclassified sequences</taxon>
        <taxon>metagenomes</taxon>
        <taxon>ecological metagenomes</taxon>
    </lineage>
</organism>
<name>A0A0F9I6J0_9ZZZZ</name>
<reference evidence="1" key="1">
    <citation type="journal article" date="2015" name="Nature">
        <title>Complex archaea that bridge the gap between prokaryotes and eukaryotes.</title>
        <authorList>
            <person name="Spang A."/>
            <person name="Saw J.H."/>
            <person name="Jorgensen S.L."/>
            <person name="Zaremba-Niedzwiedzka K."/>
            <person name="Martijn J."/>
            <person name="Lind A.E."/>
            <person name="van Eijk R."/>
            <person name="Schleper C."/>
            <person name="Guy L."/>
            <person name="Ettema T.J."/>
        </authorList>
    </citation>
    <scope>NUCLEOTIDE SEQUENCE</scope>
</reference>
<accession>A0A0F9I6J0</accession>
<dbReference type="EMBL" id="LAZR01022100">
    <property type="protein sequence ID" value="KKL83042.1"/>
    <property type="molecule type" value="Genomic_DNA"/>
</dbReference>
<protein>
    <submittedName>
        <fullName evidence="1">Uncharacterized protein</fullName>
    </submittedName>
</protein>
<evidence type="ECO:0000313" key="1">
    <source>
        <dbReference type="EMBL" id="KKL83042.1"/>
    </source>
</evidence>
<comment type="caution">
    <text evidence="1">The sequence shown here is derived from an EMBL/GenBank/DDBJ whole genome shotgun (WGS) entry which is preliminary data.</text>
</comment>
<dbReference type="AlphaFoldDB" id="A0A0F9I6J0"/>